<dbReference type="InterPro" id="IPR050639">
    <property type="entry name" value="SSR_resolvase"/>
</dbReference>
<dbReference type="PANTHER" id="PTHR30461">
    <property type="entry name" value="DNA-INVERTASE FROM LAMBDOID PROPHAGE"/>
    <property type="match status" value="1"/>
</dbReference>
<evidence type="ECO:0000259" key="1">
    <source>
        <dbReference type="PROSITE" id="PS51736"/>
    </source>
</evidence>
<accession>A0A6J5MQ85</accession>
<dbReference type="GO" id="GO:0000150">
    <property type="term" value="F:DNA strand exchange activity"/>
    <property type="evidence" value="ECO:0007669"/>
    <property type="project" value="InterPro"/>
</dbReference>
<dbReference type="Pfam" id="PF00239">
    <property type="entry name" value="Resolvase"/>
    <property type="match status" value="1"/>
</dbReference>
<dbReference type="EMBL" id="LR796491">
    <property type="protein sequence ID" value="CAB4147200.1"/>
    <property type="molecule type" value="Genomic_DNA"/>
</dbReference>
<dbReference type="Gene3D" id="3.90.1750.20">
    <property type="entry name" value="Putative Large Serine Recombinase, Chain B, Domain 2"/>
    <property type="match status" value="1"/>
</dbReference>
<dbReference type="SMART" id="SM00857">
    <property type="entry name" value="Resolvase"/>
    <property type="match status" value="1"/>
</dbReference>
<proteinExistence type="predicted"/>
<name>A0A6J5MQ85_9CAUD</name>
<dbReference type="PANTHER" id="PTHR30461:SF23">
    <property type="entry name" value="DNA RECOMBINASE-RELATED"/>
    <property type="match status" value="1"/>
</dbReference>
<protein>
    <submittedName>
        <fullName evidence="2">PinR Site-specific recombinases, DNA invertase Pin homologs</fullName>
    </submittedName>
</protein>
<organism evidence="2">
    <name type="scientific">uncultured Caudovirales phage</name>
    <dbReference type="NCBI Taxonomy" id="2100421"/>
    <lineage>
        <taxon>Viruses</taxon>
        <taxon>Duplodnaviria</taxon>
        <taxon>Heunggongvirae</taxon>
        <taxon>Uroviricota</taxon>
        <taxon>Caudoviricetes</taxon>
        <taxon>Peduoviridae</taxon>
        <taxon>Maltschvirus</taxon>
        <taxon>Maltschvirus maltsch</taxon>
    </lineage>
</organism>
<dbReference type="InterPro" id="IPR036162">
    <property type="entry name" value="Resolvase-like_N_sf"/>
</dbReference>
<dbReference type="InterPro" id="IPR006119">
    <property type="entry name" value="Resolv_N"/>
</dbReference>
<reference evidence="2" key="1">
    <citation type="submission" date="2020-04" db="EMBL/GenBank/DDBJ databases">
        <authorList>
            <person name="Chiriac C."/>
            <person name="Salcher M."/>
            <person name="Ghai R."/>
            <person name="Kavagutti S V."/>
        </authorList>
    </citation>
    <scope>NUCLEOTIDE SEQUENCE</scope>
</reference>
<evidence type="ECO:0000313" key="2">
    <source>
        <dbReference type="EMBL" id="CAB4147200.1"/>
    </source>
</evidence>
<dbReference type="CDD" id="cd03768">
    <property type="entry name" value="SR_ResInv"/>
    <property type="match status" value="1"/>
</dbReference>
<dbReference type="Gene3D" id="3.40.50.1390">
    <property type="entry name" value="Resolvase, N-terminal catalytic domain"/>
    <property type="match status" value="1"/>
</dbReference>
<sequence length="226" mass="25128">MAVYGYTRVSTEDQIENTSLDDQARQIQGITLTHNLELDHIYEERGVSGGVPLLRREEGCKLAFLRPGDTVIVSKLDRMFRDARDALNVIADWETANINLIINGYGNVMDKANPNGRFMLEIMAVFSGEERRRIRERVTAGKRAKSSQGGYVGGKVPFGFKKTGVGRKAKLHPEPNAQDALITMKAARVKGHSYRDIAIIVAKRHGITVSHQTIARVIRGDKNAEV</sequence>
<dbReference type="PROSITE" id="PS51736">
    <property type="entry name" value="RECOMBINASES_3"/>
    <property type="match status" value="1"/>
</dbReference>
<feature type="domain" description="Resolvase/invertase-type recombinase catalytic" evidence="1">
    <location>
        <begin position="2"/>
        <end position="149"/>
    </location>
</feature>
<dbReference type="GO" id="GO:0003677">
    <property type="term" value="F:DNA binding"/>
    <property type="evidence" value="ECO:0007669"/>
    <property type="project" value="InterPro"/>
</dbReference>
<dbReference type="InterPro" id="IPR038109">
    <property type="entry name" value="DNA_bind_recomb_sf"/>
</dbReference>
<dbReference type="SUPFAM" id="SSF53041">
    <property type="entry name" value="Resolvase-like"/>
    <property type="match status" value="1"/>
</dbReference>
<gene>
    <name evidence="2" type="ORF">UFOVP506_15</name>
</gene>